<feature type="non-terminal residue" evidence="2">
    <location>
        <position position="1"/>
    </location>
</feature>
<reference evidence="2 3" key="1">
    <citation type="journal article" date="2015" name="Nature">
        <title>rRNA introns, odd ribosomes, and small enigmatic genomes across a large radiation of phyla.</title>
        <authorList>
            <person name="Brown C.T."/>
            <person name="Hug L.A."/>
            <person name="Thomas B.C."/>
            <person name="Sharon I."/>
            <person name="Castelle C.J."/>
            <person name="Singh A."/>
            <person name="Wilkins M.J."/>
            <person name="Williams K.H."/>
            <person name="Banfield J.F."/>
        </authorList>
    </citation>
    <scope>NUCLEOTIDE SEQUENCE [LARGE SCALE GENOMIC DNA]</scope>
</reference>
<feature type="transmembrane region" description="Helical" evidence="1">
    <location>
        <begin position="43"/>
        <end position="62"/>
    </location>
</feature>
<protein>
    <submittedName>
        <fullName evidence="2">Uncharacterized protein</fullName>
    </submittedName>
</protein>
<dbReference type="AlphaFoldDB" id="A0A0G0G9A7"/>
<evidence type="ECO:0000256" key="1">
    <source>
        <dbReference type="SAM" id="Phobius"/>
    </source>
</evidence>
<keyword evidence="1" id="KW-0472">Membrane</keyword>
<comment type="caution">
    <text evidence="2">The sequence shown here is derived from an EMBL/GenBank/DDBJ whole genome shotgun (WGS) entry which is preliminary data.</text>
</comment>
<accession>A0A0G0G9A7</accession>
<dbReference type="STRING" id="1619046.US42_C0007G0064"/>
<dbReference type="EMBL" id="LBSX01000007">
    <property type="protein sequence ID" value="KKQ27673.1"/>
    <property type="molecule type" value="Genomic_DNA"/>
</dbReference>
<evidence type="ECO:0000313" key="2">
    <source>
        <dbReference type="EMBL" id="KKQ27673.1"/>
    </source>
</evidence>
<organism evidence="2 3">
    <name type="scientific">Candidatus Magasanikbacteria bacterium GW2011_GWC2_37_14</name>
    <dbReference type="NCBI Taxonomy" id="1619046"/>
    <lineage>
        <taxon>Bacteria</taxon>
        <taxon>Candidatus Magasanikiibacteriota</taxon>
    </lineage>
</organism>
<name>A0A0G0G9A7_9BACT</name>
<keyword evidence="1" id="KW-1133">Transmembrane helix</keyword>
<dbReference type="Proteomes" id="UP000034849">
    <property type="component" value="Unassembled WGS sequence"/>
</dbReference>
<gene>
    <name evidence="2" type="ORF">US42_C0007G0064</name>
</gene>
<sequence>MNYSTPLLNGPLGAHFVLEWVSIWGSCCIVQDWKFSNLGNHDIINLASLAENLIFCIFLLNIW</sequence>
<proteinExistence type="predicted"/>
<evidence type="ECO:0000313" key="3">
    <source>
        <dbReference type="Proteomes" id="UP000034849"/>
    </source>
</evidence>
<keyword evidence="1" id="KW-0812">Transmembrane</keyword>